<sequence>MKSAGRTEGFTLIEVLIAMGLLGIVLALILNWQMSTLNVSTRTNAMARSLNDLNDVTGYVGDQVRSAARVRVVTSEFTINSSPSFACTTDYPCLLLTVPKETDTGVVAKYQLVIFRMSPRSDVTNANDKVADSWADSNVNVLFEFRSKDPGTSTSAPSTCVIRETDSSGNVTYQSTLEASSRTGCSALREDTSGVHLASLTSVSNFDRYIVSDYLAPKSELGAGNVPFAYNTTTKELTLNFRDKQRVRGTTTFLPTTGPFTMTVQARNVP</sequence>
<evidence type="ECO:0000313" key="5">
    <source>
        <dbReference type="Proteomes" id="UP000259030"/>
    </source>
</evidence>
<evidence type="ECO:0008006" key="6">
    <source>
        <dbReference type="Google" id="ProtNLM"/>
    </source>
</evidence>
<dbReference type="GO" id="GO:0009279">
    <property type="term" value="C:cell outer membrane"/>
    <property type="evidence" value="ECO:0007669"/>
    <property type="project" value="UniProtKB-SubCell"/>
</dbReference>
<keyword evidence="2" id="KW-0998">Cell outer membrane</keyword>
<keyword evidence="3" id="KW-1133">Transmembrane helix</keyword>
<keyword evidence="5" id="KW-1185">Reference proteome</keyword>
<keyword evidence="3" id="KW-0812">Transmembrane</keyword>
<gene>
    <name evidence="4" type="ORF">DFI_10180</name>
</gene>
<protein>
    <recommendedName>
        <fullName evidence="6">Prepilin-type cleavage/methylation domain-containing protein</fullName>
    </recommendedName>
</protein>
<dbReference type="RefSeq" id="WP_081425838.1">
    <property type="nucleotide sequence ID" value="NZ_CP021081.1"/>
</dbReference>
<feature type="transmembrane region" description="Helical" evidence="3">
    <location>
        <begin position="12"/>
        <end position="32"/>
    </location>
</feature>
<dbReference type="InterPro" id="IPR012902">
    <property type="entry name" value="N_methyl_site"/>
</dbReference>
<dbReference type="STRING" id="317577.GCA_000419625_01873"/>
<dbReference type="PROSITE" id="PS00409">
    <property type="entry name" value="PROKAR_NTER_METHYL"/>
    <property type="match status" value="1"/>
</dbReference>
<proteinExistence type="predicted"/>
<dbReference type="NCBIfam" id="TIGR02532">
    <property type="entry name" value="IV_pilin_GFxxxE"/>
    <property type="match status" value="1"/>
</dbReference>
<keyword evidence="3" id="KW-0472">Membrane</keyword>
<evidence type="ECO:0000256" key="2">
    <source>
        <dbReference type="ARBA" id="ARBA00023237"/>
    </source>
</evidence>
<reference evidence="4 5" key="1">
    <citation type="submission" date="2017-05" db="EMBL/GenBank/DDBJ databases">
        <title>The complete genome sequence of Deinococcus ficus isolated from the rhizosphere of the Ficus religiosa L. in Taiwan.</title>
        <authorList>
            <person name="Wu K.-M."/>
            <person name="Liao T.-L."/>
            <person name="Liu Y.-M."/>
            <person name="Young C.-C."/>
            <person name="Tsai S.-F."/>
        </authorList>
    </citation>
    <scope>NUCLEOTIDE SEQUENCE [LARGE SCALE GENOMIC DNA]</scope>
    <source>
        <strain evidence="4 5">CC-FR2-10</strain>
    </source>
</reference>
<dbReference type="Proteomes" id="UP000259030">
    <property type="component" value="Chromosome"/>
</dbReference>
<organism evidence="4 5">
    <name type="scientific">Deinococcus ficus</name>
    <dbReference type="NCBI Taxonomy" id="317577"/>
    <lineage>
        <taxon>Bacteria</taxon>
        <taxon>Thermotogati</taxon>
        <taxon>Deinococcota</taxon>
        <taxon>Deinococci</taxon>
        <taxon>Deinococcales</taxon>
        <taxon>Deinococcaceae</taxon>
        <taxon>Deinococcus</taxon>
    </lineage>
</organism>
<dbReference type="AlphaFoldDB" id="A0A221SXF6"/>
<comment type="subcellular location">
    <subcellularLocation>
        <location evidence="1">Cell outer membrane</location>
    </subcellularLocation>
</comment>
<evidence type="ECO:0000313" key="4">
    <source>
        <dbReference type="EMBL" id="ASN81335.1"/>
    </source>
</evidence>
<dbReference type="EMBL" id="CP021081">
    <property type="protein sequence ID" value="ASN81335.1"/>
    <property type="molecule type" value="Genomic_DNA"/>
</dbReference>
<accession>A0A221SXF6</accession>
<evidence type="ECO:0000256" key="3">
    <source>
        <dbReference type="SAM" id="Phobius"/>
    </source>
</evidence>
<dbReference type="KEGG" id="dfc:DFI_10180"/>
<evidence type="ECO:0000256" key="1">
    <source>
        <dbReference type="ARBA" id="ARBA00004442"/>
    </source>
</evidence>
<name>A0A221SXF6_9DEIO</name>
<dbReference type="Pfam" id="PF07963">
    <property type="entry name" value="N_methyl"/>
    <property type="match status" value="1"/>
</dbReference>